<feature type="transmembrane region" description="Helical" evidence="1">
    <location>
        <begin position="112"/>
        <end position="130"/>
    </location>
</feature>
<reference evidence="3" key="1">
    <citation type="journal article" date="2019" name="Int. J. Syst. Evol. Microbiol.">
        <title>The Global Catalogue of Microorganisms (GCM) 10K type strain sequencing project: providing services to taxonomists for standard genome sequencing and annotation.</title>
        <authorList>
            <consortium name="The Broad Institute Genomics Platform"/>
            <consortium name="The Broad Institute Genome Sequencing Center for Infectious Disease"/>
            <person name="Wu L."/>
            <person name="Ma J."/>
        </authorList>
    </citation>
    <scope>NUCLEOTIDE SEQUENCE [LARGE SCALE GENOMIC DNA]</scope>
    <source>
        <strain evidence="3">ZS-35-S2</strain>
    </source>
</reference>
<keyword evidence="1" id="KW-1133">Transmembrane helix</keyword>
<protein>
    <submittedName>
        <fullName evidence="2">HdeD family acid-resistance protein</fullName>
    </submittedName>
</protein>
<dbReference type="PANTHER" id="PTHR34989:SF1">
    <property type="entry name" value="PROTEIN HDED"/>
    <property type="match status" value="1"/>
</dbReference>
<accession>A0ABW5CS49</accession>
<evidence type="ECO:0000256" key="1">
    <source>
        <dbReference type="SAM" id="Phobius"/>
    </source>
</evidence>
<gene>
    <name evidence="2" type="ORF">ACFSKQ_15620</name>
</gene>
<dbReference type="InterPro" id="IPR005325">
    <property type="entry name" value="DUF308_memb"/>
</dbReference>
<feature type="transmembrane region" description="Helical" evidence="1">
    <location>
        <begin position="31"/>
        <end position="51"/>
    </location>
</feature>
<feature type="transmembrane region" description="Helical" evidence="1">
    <location>
        <begin position="142"/>
        <end position="160"/>
    </location>
</feature>
<feature type="transmembrane region" description="Helical" evidence="1">
    <location>
        <begin position="57"/>
        <end position="76"/>
    </location>
</feature>
<comment type="caution">
    <text evidence="2">The sequence shown here is derived from an EMBL/GenBank/DDBJ whole genome shotgun (WGS) entry which is preliminary data.</text>
</comment>
<keyword evidence="1" id="KW-0472">Membrane</keyword>
<dbReference type="Proteomes" id="UP001597371">
    <property type="component" value="Unassembled WGS sequence"/>
</dbReference>
<dbReference type="Pfam" id="PF03729">
    <property type="entry name" value="DUF308"/>
    <property type="match status" value="1"/>
</dbReference>
<keyword evidence="1" id="KW-0812">Transmembrane</keyword>
<organism evidence="2 3">
    <name type="scientific">Aureimonas populi</name>
    <dbReference type="NCBI Taxonomy" id="1701758"/>
    <lineage>
        <taxon>Bacteria</taxon>
        <taxon>Pseudomonadati</taxon>
        <taxon>Pseudomonadota</taxon>
        <taxon>Alphaproteobacteria</taxon>
        <taxon>Hyphomicrobiales</taxon>
        <taxon>Aurantimonadaceae</taxon>
        <taxon>Aureimonas</taxon>
    </lineage>
</organism>
<dbReference type="RefSeq" id="WP_209737335.1">
    <property type="nucleotide sequence ID" value="NZ_CP072611.1"/>
</dbReference>
<feature type="transmembrane region" description="Helical" evidence="1">
    <location>
        <begin position="166"/>
        <end position="190"/>
    </location>
</feature>
<dbReference type="PANTHER" id="PTHR34989">
    <property type="entry name" value="PROTEIN HDED"/>
    <property type="match status" value="1"/>
</dbReference>
<sequence length="198" mass="21533">MTHEPLSPQTSELEGVERELRRHLHENWRGYAFQGGLTLVIGVLAIIAPFAATYATVLFFGWLLLFGGLLGLFGAWRMRGRSGFRSTLLFTILVTLLGFVILFDPFAGAVTLTWLLAVFFLLSAVANFAFGRALKARGLRSWPLVLAALVNVALALYLVVGLPETAVFAVGLFLGISFVMSGSGTLFAALEARRDRPA</sequence>
<dbReference type="EMBL" id="JBHUIJ010000022">
    <property type="protein sequence ID" value="MFD2238883.1"/>
    <property type="molecule type" value="Genomic_DNA"/>
</dbReference>
<proteinExistence type="predicted"/>
<dbReference type="InterPro" id="IPR052712">
    <property type="entry name" value="Acid_resist_chaperone_HdeD"/>
</dbReference>
<evidence type="ECO:0000313" key="3">
    <source>
        <dbReference type="Proteomes" id="UP001597371"/>
    </source>
</evidence>
<keyword evidence="3" id="KW-1185">Reference proteome</keyword>
<feature type="transmembrane region" description="Helical" evidence="1">
    <location>
        <begin position="88"/>
        <end position="106"/>
    </location>
</feature>
<name>A0ABW5CS49_9HYPH</name>
<evidence type="ECO:0000313" key="2">
    <source>
        <dbReference type="EMBL" id="MFD2238883.1"/>
    </source>
</evidence>